<proteinExistence type="inferred from homology"/>
<evidence type="ECO:0000256" key="7">
    <source>
        <dbReference type="ARBA" id="ARBA00022840"/>
    </source>
</evidence>
<reference evidence="12 13" key="1">
    <citation type="submission" date="2016-10" db="EMBL/GenBank/DDBJ databases">
        <authorList>
            <person name="de Groot N.N."/>
        </authorList>
    </citation>
    <scope>NUCLEOTIDE SEQUENCE [LARGE SCALE GENOMIC DNA]</scope>
    <source>
        <strain evidence="12 13">DSM 15695</strain>
    </source>
</reference>
<dbReference type="Proteomes" id="UP000198833">
    <property type="component" value="Unassembled WGS sequence"/>
</dbReference>
<dbReference type="InterPro" id="IPR033756">
    <property type="entry name" value="YlxH/NBP35"/>
</dbReference>
<evidence type="ECO:0000256" key="1">
    <source>
        <dbReference type="ARBA" id="ARBA00005132"/>
    </source>
</evidence>
<keyword evidence="8" id="KW-0972">Capsule biogenesis/degradation</keyword>
<dbReference type="Gene3D" id="3.40.50.300">
    <property type="entry name" value="P-loop containing nucleotide triphosphate hydrolases"/>
    <property type="match status" value="1"/>
</dbReference>
<evidence type="ECO:0000256" key="2">
    <source>
        <dbReference type="ARBA" id="ARBA00007316"/>
    </source>
</evidence>
<evidence type="ECO:0000256" key="8">
    <source>
        <dbReference type="ARBA" id="ARBA00022903"/>
    </source>
</evidence>
<dbReference type="CDD" id="cd05387">
    <property type="entry name" value="BY-kinase"/>
    <property type="match status" value="1"/>
</dbReference>
<evidence type="ECO:0000256" key="11">
    <source>
        <dbReference type="ARBA" id="ARBA00051245"/>
    </source>
</evidence>
<dbReference type="STRING" id="89093.SAMN04488558_10486"/>
<keyword evidence="10" id="KW-0270">Exopolysaccharide synthesis</keyword>
<evidence type="ECO:0000313" key="13">
    <source>
        <dbReference type="Proteomes" id="UP000198833"/>
    </source>
</evidence>
<dbReference type="PANTHER" id="PTHR32309">
    <property type="entry name" value="TYROSINE-PROTEIN KINASE"/>
    <property type="match status" value="1"/>
</dbReference>
<dbReference type="AlphaFoldDB" id="A0A1H9CMZ6"/>
<sequence length="258" mass="29031">MFNFMNRRKRKEEKFLQEQVEGAPLISYFKPKSVYAEQFRTIRTNITFAQLDNDLRSILVSSSVPAEGKSTISANLAIAMGAMEKNVLIVDADLRKPTLHRTFTLNNEKGLTTLLINPSLHFNEVVMKSTDLNLYLLPSGPIPPNPAELLASGRMTKLMKELEDFFDVIIYDAPPINSVTDPQILASKVDGCVLVVRHGYAKKDEVRRAKEVLENVNANILGFVLNAKSNEESDGYGYYSYYGYGQDQNEGEHKHGDH</sequence>
<evidence type="ECO:0000256" key="3">
    <source>
        <dbReference type="ARBA" id="ARBA00011903"/>
    </source>
</evidence>
<name>A0A1H9CMZ6_9LACT</name>
<keyword evidence="7" id="KW-0067">ATP-binding</keyword>
<dbReference type="GO" id="GO:0042802">
    <property type="term" value="F:identical protein binding"/>
    <property type="evidence" value="ECO:0007669"/>
    <property type="project" value="UniProtKB-ARBA"/>
</dbReference>
<dbReference type="GO" id="GO:0004715">
    <property type="term" value="F:non-membrane spanning protein tyrosine kinase activity"/>
    <property type="evidence" value="ECO:0007669"/>
    <property type="project" value="UniProtKB-EC"/>
</dbReference>
<evidence type="ECO:0000256" key="4">
    <source>
        <dbReference type="ARBA" id="ARBA00022679"/>
    </source>
</evidence>
<dbReference type="GO" id="GO:0005886">
    <property type="term" value="C:plasma membrane"/>
    <property type="evidence" value="ECO:0007669"/>
    <property type="project" value="UniProtKB-ARBA"/>
</dbReference>
<dbReference type="PANTHER" id="PTHR32309:SF13">
    <property type="entry name" value="FERRIC ENTEROBACTIN TRANSPORT PROTEIN FEPE"/>
    <property type="match status" value="1"/>
</dbReference>
<evidence type="ECO:0000256" key="5">
    <source>
        <dbReference type="ARBA" id="ARBA00022741"/>
    </source>
</evidence>
<dbReference type="InterPro" id="IPR050445">
    <property type="entry name" value="Bact_polysacc_biosynth/exp"/>
</dbReference>
<dbReference type="RefSeq" id="WP_092571254.1">
    <property type="nucleotide sequence ID" value="NZ_CALUDV010000003.1"/>
</dbReference>
<dbReference type="GO" id="GO:0005524">
    <property type="term" value="F:ATP binding"/>
    <property type="evidence" value="ECO:0007669"/>
    <property type="project" value="UniProtKB-KW"/>
</dbReference>
<evidence type="ECO:0000256" key="6">
    <source>
        <dbReference type="ARBA" id="ARBA00022777"/>
    </source>
</evidence>
<accession>A0A1H9CMZ6</accession>
<evidence type="ECO:0000256" key="9">
    <source>
        <dbReference type="ARBA" id="ARBA00023137"/>
    </source>
</evidence>
<protein>
    <recommendedName>
        <fullName evidence="3">non-specific protein-tyrosine kinase</fullName>
        <ecNumber evidence="3">2.7.10.2</ecNumber>
    </recommendedName>
</protein>
<dbReference type="EMBL" id="FOEN01000004">
    <property type="protein sequence ID" value="SEQ02580.1"/>
    <property type="molecule type" value="Genomic_DNA"/>
</dbReference>
<dbReference type="SUPFAM" id="SSF52540">
    <property type="entry name" value="P-loop containing nucleoside triphosphate hydrolases"/>
    <property type="match status" value="1"/>
</dbReference>
<dbReference type="NCBIfam" id="TIGR01007">
    <property type="entry name" value="eps_fam"/>
    <property type="match status" value="1"/>
</dbReference>
<keyword evidence="4" id="KW-0808">Transferase</keyword>
<dbReference type="EC" id="2.7.10.2" evidence="3"/>
<gene>
    <name evidence="12" type="ORF">SAMN04488558_10486</name>
</gene>
<dbReference type="InterPro" id="IPR005702">
    <property type="entry name" value="Wzc-like_C"/>
</dbReference>
<keyword evidence="13" id="KW-1185">Reference proteome</keyword>
<keyword evidence="9" id="KW-0829">Tyrosine-protein kinase</keyword>
<dbReference type="InterPro" id="IPR027417">
    <property type="entry name" value="P-loop_NTPase"/>
</dbReference>
<comment type="catalytic activity">
    <reaction evidence="11">
        <text>L-tyrosyl-[protein] + ATP = O-phospho-L-tyrosyl-[protein] + ADP + H(+)</text>
        <dbReference type="Rhea" id="RHEA:10596"/>
        <dbReference type="Rhea" id="RHEA-COMP:10136"/>
        <dbReference type="Rhea" id="RHEA-COMP:20101"/>
        <dbReference type="ChEBI" id="CHEBI:15378"/>
        <dbReference type="ChEBI" id="CHEBI:30616"/>
        <dbReference type="ChEBI" id="CHEBI:46858"/>
        <dbReference type="ChEBI" id="CHEBI:61978"/>
        <dbReference type="ChEBI" id="CHEBI:456216"/>
        <dbReference type="EC" id="2.7.10.2"/>
    </reaction>
</comment>
<dbReference type="GO" id="GO:0000271">
    <property type="term" value="P:polysaccharide biosynthetic process"/>
    <property type="evidence" value="ECO:0007669"/>
    <property type="project" value="UniProtKB-KW"/>
</dbReference>
<comment type="pathway">
    <text evidence="1">Capsule biogenesis; capsule polysaccharide biosynthesis.</text>
</comment>
<dbReference type="OrthoDB" id="9794577at2"/>
<keyword evidence="6" id="KW-0418">Kinase</keyword>
<comment type="similarity">
    <text evidence="2">Belongs to the CpsD/CapB family.</text>
</comment>
<evidence type="ECO:0000256" key="10">
    <source>
        <dbReference type="ARBA" id="ARBA00023169"/>
    </source>
</evidence>
<evidence type="ECO:0000313" key="12">
    <source>
        <dbReference type="EMBL" id="SEQ02580.1"/>
    </source>
</evidence>
<organism evidence="12 13">
    <name type="scientific">Ignavigranum ruoffiae</name>
    <dbReference type="NCBI Taxonomy" id="89093"/>
    <lineage>
        <taxon>Bacteria</taxon>
        <taxon>Bacillati</taxon>
        <taxon>Bacillota</taxon>
        <taxon>Bacilli</taxon>
        <taxon>Lactobacillales</taxon>
        <taxon>Aerococcaceae</taxon>
        <taxon>Ignavigranum</taxon>
    </lineage>
</organism>
<keyword evidence="5" id="KW-0547">Nucleotide-binding</keyword>
<dbReference type="Pfam" id="PF10609">
    <property type="entry name" value="ParA"/>
    <property type="match status" value="1"/>
</dbReference>
<dbReference type="FunFam" id="3.40.50.300:FF:000527">
    <property type="entry name" value="Tyrosine-protein kinase etk"/>
    <property type="match status" value="1"/>
</dbReference>